<gene>
    <name evidence="2" type="ORF">RFH988_LOCUS22807</name>
</gene>
<name>A0A814U2A2_9BILA</name>
<evidence type="ECO:0000313" key="3">
    <source>
        <dbReference type="Proteomes" id="UP000663882"/>
    </source>
</evidence>
<protein>
    <submittedName>
        <fullName evidence="2">Uncharacterized protein</fullName>
    </submittedName>
</protein>
<sequence>MIVFIYGCHVYWIYFMPTEKVQATISVKSENFYQTLEESIVNSATTNQSSSYAELIAANERLKGNISKIFTEFVNKARLEQEANGDKKKRKIKHDDEKEDDEEDEEDEEEENEDDDDDAGSSDKNEEEQ</sequence>
<proteinExistence type="predicted"/>
<accession>A0A814U2A2</accession>
<feature type="compositionally biased region" description="Acidic residues" evidence="1">
    <location>
        <begin position="97"/>
        <end position="129"/>
    </location>
</feature>
<dbReference type="EMBL" id="CAJNOO010001540">
    <property type="protein sequence ID" value="CAF1167932.1"/>
    <property type="molecule type" value="Genomic_DNA"/>
</dbReference>
<reference evidence="2" key="1">
    <citation type="submission" date="2021-02" db="EMBL/GenBank/DDBJ databases">
        <authorList>
            <person name="Nowell W R."/>
        </authorList>
    </citation>
    <scope>NUCLEOTIDE SEQUENCE</scope>
</reference>
<dbReference type="OrthoDB" id="10057975at2759"/>
<dbReference type="AlphaFoldDB" id="A0A814U2A2"/>
<dbReference type="Proteomes" id="UP000663882">
    <property type="component" value="Unassembled WGS sequence"/>
</dbReference>
<comment type="caution">
    <text evidence="2">The sequence shown here is derived from an EMBL/GenBank/DDBJ whole genome shotgun (WGS) entry which is preliminary data.</text>
</comment>
<evidence type="ECO:0000313" key="2">
    <source>
        <dbReference type="EMBL" id="CAF1167932.1"/>
    </source>
</evidence>
<organism evidence="2 3">
    <name type="scientific">Rotaria sordida</name>
    <dbReference type="NCBI Taxonomy" id="392033"/>
    <lineage>
        <taxon>Eukaryota</taxon>
        <taxon>Metazoa</taxon>
        <taxon>Spiralia</taxon>
        <taxon>Gnathifera</taxon>
        <taxon>Rotifera</taxon>
        <taxon>Eurotatoria</taxon>
        <taxon>Bdelloidea</taxon>
        <taxon>Philodinida</taxon>
        <taxon>Philodinidae</taxon>
        <taxon>Rotaria</taxon>
    </lineage>
</organism>
<evidence type="ECO:0000256" key="1">
    <source>
        <dbReference type="SAM" id="MobiDB-lite"/>
    </source>
</evidence>
<feature type="region of interest" description="Disordered" evidence="1">
    <location>
        <begin position="81"/>
        <end position="129"/>
    </location>
</feature>